<dbReference type="Gene3D" id="1.10.274.10">
    <property type="entry name" value="PtsI, HPr-binding domain"/>
    <property type="match status" value="1"/>
</dbReference>
<feature type="binding site" evidence="19">
    <location>
        <position position="298"/>
    </location>
    <ligand>
        <name>phosphoenolpyruvate</name>
        <dbReference type="ChEBI" id="CHEBI:58702"/>
    </ligand>
</feature>
<feature type="binding site" evidence="20">
    <location>
        <position position="457"/>
    </location>
    <ligand>
        <name>Mg(2+)</name>
        <dbReference type="ChEBI" id="CHEBI:18420"/>
    </ligand>
</feature>
<dbReference type="GO" id="GO:0046872">
    <property type="term" value="F:metal ion binding"/>
    <property type="evidence" value="ECO:0007669"/>
    <property type="project" value="UniProtKB-KW"/>
</dbReference>
<dbReference type="InterPro" id="IPR050499">
    <property type="entry name" value="PEP-utilizing_PTS_enzyme"/>
</dbReference>
<comment type="catalytic activity">
    <reaction evidence="1 17">
        <text>L-histidyl-[protein] + phosphoenolpyruvate = N(pros)-phospho-L-histidyl-[protein] + pyruvate</text>
        <dbReference type="Rhea" id="RHEA:23880"/>
        <dbReference type="Rhea" id="RHEA-COMP:9745"/>
        <dbReference type="Rhea" id="RHEA-COMP:9746"/>
        <dbReference type="ChEBI" id="CHEBI:15361"/>
        <dbReference type="ChEBI" id="CHEBI:29979"/>
        <dbReference type="ChEBI" id="CHEBI:58702"/>
        <dbReference type="ChEBI" id="CHEBI:64837"/>
        <dbReference type="EC" id="2.7.3.9"/>
    </reaction>
</comment>
<feature type="domain" description="Phosphotransferase system enzyme I N-terminal" evidence="24">
    <location>
        <begin position="6"/>
        <end position="126"/>
    </location>
</feature>
<dbReference type="Pfam" id="PF05524">
    <property type="entry name" value="PEP-utilisers_N"/>
    <property type="match status" value="1"/>
</dbReference>
<evidence type="ECO:0000256" key="13">
    <source>
        <dbReference type="ARBA" id="ARBA00022723"/>
    </source>
</evidence>
<evidence type="ECO:0000256" key="21">
    <source>
        <dbReference type="SAM" id="Coils"/>
    </source>
</evidence>
<evidence type="ECO:0000259" key="22">
    <source>
        <dbReference type="Pfam" id="PF00391"/>
    </source>
</evidence>
<dbReference type="InterPro" id="IPR036618">
    <property type="entry name" value="PtsI_HPr-bd_sf"/>
</dbReference>
<evidence type="ECO:0000313" key="25">
    <source>
        <dbReference type="EMBL" id="EEG47424.1"/>
    </source>
</evidence>
<feature type="active site" description="Proton donor" evidence="18">
    <location>
        <position position="504"/>
    </location>
</feature>
<dbReference type="HOGENOM" id="CLU_007308_7_0_9"/>
<keyword evidence="26" id="KW-1185">Reference proteome</keyword>
<dbReference type="InterPro" id="IPR006318">
    <property type="entry name" value="PTS_EI-like"/>
</dbReference>
<name>C0CS51_BLAHS</name>
<evidence type="ECO:0000256" key="8">
    <source>
        <dbReference type="ARBA" id="ARBA00022448"/>
    </source>
</evidence>
<keyword evidence="11 17" id="KW-0808">Transferase</keyword>
<dbReference type="InterPro" id="IPR036637">
    <property type="entry name" value="Phosphohistidine_dom_sf"/>
</dbReference>
<dbReference type="NCBIfam" id="TIGR01417">
    <property type="entry name" value="PTS_I_fam"/>
    <property type="match status" value="1"/>
</dbReference>
<dbReference type="InterPro" id="IPR015813">
    <property type="entry name" value="Pyrv/PenolPyrv_kinase-like_dom"/>
</dbReference>
<dbReference type="InterPro" id="IPR008731">
    <property type="entry name" value="PTS_EIN"/>
</dbReference>
<evidence type="ECO:0000259" key="24">
    <source>
        <dbReference type="Pfam" id="PF05524"/>
    </source>
</evidence>
<dbReference type="PIRSF" id="PIRSF000732">
    <property type="entry name" value="PTS_enzyme_I"/>
    <property type="match status" value="1"/>
</dbReference>
<dbReference type="InterPro" id="IPR040442">
    <property type="entry name" value="Pyrv_kinase-like_dom_sf"/>
</dbReference>
<evidence type="ECO:0000256" key="17">
    <source>
        <dbReference type="PIRNR" id="PIRNR000732"/>
    </source>
</evidence>
<feature type="active site" description="Tele-phosphohistidine intermediate" evidence="18">
    <location>
        <position position="191"/>
    </location>
</feature>
<feature type="binding site" evidence="19">
    <location>
        <position position="467"/>
    </location>
    <ligand>
        <name>phosphoenolpyruvate</name>
        <dbReference type="ChEBI" id="CHEBI:58702"/>
    </ligand>
</feature>
<evidence type="ECO:0000256" key="10">
    <source>
        <dbReference type="ARBA" id="ARBA00022597"/>
    </source>
</evidence>
<proteinExistence type="inferred from homology"/>
<protein>
    <recommendedName>
        <fullName evidence="7 17">Phosphoenolpyruvate-protein phosphotransferase</fullName>
        <ecNumber evidence="6 17">2.7.3.9</ecNumber>
    </recommendedName>
    <alternativeName>
        <fullName evidence="16 17">Phosphotransferase system, enzyme I</fullName>
    </alternativeName>
</protein>
<keyword evidence="12 17" id="KW-0598">Phosphotransferase system</keyword>
<evidence type="ECO:0000256" key="20">
    <source>
        <dbReference type="PIRSR" id="PIRSR000732-3"/>
    </source>
</evidence>
<evidence type="ECO:0000256" key="14">
    <source>
        <dbReference type="ARBA" id="ARBA00022777"/>
    </source>
</evidence>
<feature type="domain" description="PEP-utilising enzyme mobile" evidence="22">
    <location>
        <begin position="155"/>
        <end position="227"/>
    </location>
</feature>
<dbReference type="Pfam" id="PF02896">
    <property type="entry name" value="PEP-utilizers_C"/>
    <property type="match status" value="1"/>
</dbReference>
<sequence length="578" mass="66168">MIEIKGSEGAVGYAVGKVVILKEQKYTAEIRTVKNPEEELKRLEKARDDYRRELEEVWEETKINAGADSAAILQAYKEMVNDEIFFQRPIRRVREERINIELALEEEKKSVAAVFMSMDDPYMKERGTDIENVCNTLIKKMKGIESPAEKIEKIKESFILVAEDLTPIDTVRLDKRYLKGFVTERGGRTSHTVILAKTLGIPAVVGVSGITQRTRDGETICIDGAGGRVILNPEDEILKQYEKERQKTEKRRELFERLKNERAVTIDGRRIDICVNSGDMESVRGLDMESCDGVGLFRTEFLYMAQDDYPTEEFQYEVYKELARKAGGKEVIIRTLDIGGDKQADYMKLPREQNPFLGYRAIRISLDRTEIFKTQLRAILRASAYGKVSIMFPMIVNLEELRRAKTFVEECKWELDKQDIPYDTEIRVGIMVETPAAVLLSDKLAEEADFFSIGTNDLIQYITATDRMNEHTQYLYKSCNLSVLRAVRMVAENAHRAGIPVGICGEAASDERMTYIWLGLGIDELSMVPSQASHIKYIVKHISQKEAEKTVQKVFEMDAADEVEQYLKERMADYEEIL</sequence>
<keyword evidence="14 17" id="KW-0418">Kinase</keyword>
<evidence type="ECO:0000256" key="7">
    <source>
        <dbReference type="ARBA" id="ARBA00016544"/>
    </source>
</evidence>
<evidence type="ECO:0000256" key="18">
    <source>
        <dbReference type="PIRSR" id="PIRSR000732-1"/>
    </source>
</evidence>
<dbReference type="GeneID" id="86823469"/>
<dbReference type="SUPFAM" id="SSF52009">
    <property type="entry name" value="Phosphohistidine domain"/>
    <property type="match status" value="1"/>
</dbReference>
<dbReference type="PRINTS" id="PR01736">
    <property type="entry name" value="PHPHTRNFRASE"/>
</dbReference>
<dbReference type="Proteomes" id="UP000003100">
    <property type="component" value="Unassembled WGS sequence"/>
</dbReference>
<dbReference type="AlphaFoldDB" id="C0CS51"/>
<dbReference type="SUPFAM" id="SSF51621">
    <property type="entry name" value="Phosphoenolpyruvate/pyruvate domain"/>
    <property type="match status" value="1"/>
</dbReference>
<reference evidence="25 26" key="2">
    <citation type="submission" date="2009-02" db="EMBL/GenBank/DDBJ databases">
        <title>Draft genome sequence of Blautia hydrogenotrophica DSM 10507 (Ruminococcus hydrogenotrophicus DSM 10507).</title>
        <authorList>
            <person name="Sudarsanam P."/>
            <person name="Ley R."/>
            <person name="Guruge J."/>
            <person name="Turnbaugh P.J."/>
            <person name="Mahowald M."/>
            <person name="Liep D."/>
            <person name="Gordon J."/>
        </authorList>
    </citation>
    <scope>NUCLEOTIDE SEQUENCE [LARGE SCALE GENOMIC DNA]</scope>
    <source>
        <strain evidence="26">DSM 10507 / JCM 14656 / S5a33</strain>
    </source>
</reference>
<dbReference type="SUPFAM" id="SSF47831">
    <property type="entry name" value="Enzyme I of the PEP:sugar phosphotransferase system HPr-binding (sub)domain"/>
    <property type="match status" value="1"/>
</dbReference>
<keyword evidence="13 17" id="KW-0479">Metal-binding</keyword>
<dbReference type="EMBL" id="ACBZ01000197">
    <property type="protein sequence ID" value="EEG47424.1"/>
    <property type="molecule type" value="Genomic_DNA"/>
</dbReference>
<accession>C0CS51</accession>
<keyword evidence="10 17" id="KW-0762">Sugar transport</keyword>
<dbReference type="GO" id="GO:0008965">
    <property type="term" value="F:phosphoenolpyruvate-protein phosphotransferase activity"/>
    <property type="evidence" value="ECO:0007669"/>
    <property type="project" value="UniProtKB-EC"/>
</dbReference>
<dbReference type="eggNOG" id="COG1080">
    <property type="taxonomic scope" value="Bacteria"/>
</dbReference>
<dbReference type="EC" id="2.7.3.9" evidence="6 17"/>
<evidence type="ECO:0000256" key="19">
    <source>
        <dbReference type="PIRSR" id="PIRSR000732-2"/>
    </source>
</evidence>
<keyword evidence="9 17" id="KW-0963">Cytoplasm</keyword>
<dbReference type="InterPro" id="IPR008279">
    <property type="entry name" value="PEP-util_enz_mobile_dom"/>
</dbReference>
<keyword evidence="8 17" id="KW-0813">Transport</keyword>
<feature type="binding site" evidence="19">
    <location>
        <begin position="456"/>
        <end position="457"/>
    </location>
    <ligand>
        <name>phosphoenolpyruvate</name>
        <dbReference type="ChEBI" id="CHEBI:58702"/>
    </ligand>
</feature>
<evidence type="ECO:0000256" key="6">
    <source>
        <dbReference type="ARBA" id="ARBA00012232"/>
    </source>
</evidence>
<feature type="coiled-coil region" evidence="21">
    <location>
        <begin position="33"/>
        <end position="60"/>
    </location>
</feature>
<dbReference type="Gene3D" id="3.50.30.10">
    <property type="entry name" value="Phosphohistidine domain"/>
    <property type="match status" value="1"/>
</dbReference>
<feature type="binding site" evidence="20">
    <location>
        <position position="433"/>
    </location>
    <ligand>
        <name>Mg(2+)</name>
        <dbReference type="ChEBI" id="CHEBI:18420"/>
    </ligand>
</feature>
<dbReference type="GO" id="GO:0016301">
    <property type="term" value="F:kinase activity"/>
    <property type="evidence" value="ECO:0007669"/>
    <property type="project" value="UniProtKB-KW"/>
</dbReference>
<evidence type="ECO:0000256" key="4">
    <source>
        <dbReference type="ARBA" id="ARBA00004496"/>
    </source>
</evidence>
<evidence type="ECO:0000256" key="3">
    <source>
        <dbReference type="ARBA" id="ARBA00002728"/>
    </source>
</evidence>
<dbReference type="InterPro" id="IPR024692">
    <property type="entry name" value="PTS_EI"/>
</dbReference>
<evidence type="ECO:0000313" key="26">
    <source>
        <dbReference type="Proteomes" id="UP000003100"/>
    </source>
</evidence>
<dbReference type="GO" id="GO:0005737">
    <property type="term" value="C:cytoplasm"/>
    <property type="evidence" value="ECO:0007669"/>
    <property type="project" value="UniProtKB-SubCell"/>
</dbReference>
<keyword evidence="15 17" id="KW-0460">Magnesium</keyword>
<dbReference type="InterPro" id="IPR000121">
    <property type="entry name" value="PEP_util_C"/>
</dbReference>
<reference evidence="25 26" key="1">
    <citation type="submission" date="2009-01" db="EMBL/GenBank/DDBJ databases">
        <authorList>
            <person name="Fulton L."/>
            <person name="Clifton S."/>
            <person name="Fulton B."/>
            <person name="Xu J."/>
            <person name="Minx P."/>
            <person name="Pepin K.H."/>
            <person name="Johnson M."/>
            <person name="Bhonagiri V."/>
            <person name="Nash W.E."/>
            <person name="Mardis E.R."/>
            <person name="Wilson R.K."/>
        </authorList>
    </citation>
    <scope>NUCLEOTIDE SEQUENCE [LARGE SCALE GENOMIC DNA]</scope>
    <source>
        <strain evidence="26">DSM 10507 / JCM 14656 / S5a33</strain>
    </source>
</reference>
<comment type="subcellular location">
    <subcellularLocation>
        <location evidence="4 17">Cytoplasm</location>
    </subcellularLocation>
</comment>
<evidence type="ECO:0000256" key="12">
    <source>
        <dbReference type="ARBA" id="ARBA00022683"/>
    </source>
</evidence>
<evidence type="ECO:0000256" key="16">
    <source>
        <dbReference type="ARBA" id="ARBA00033235"/>
    </source>
</evidence>
<feature type="binding site" evidence="19">
    <location>
        <position position="334"/>
    </location>
    <ligand>
        <name>phosphoenolpyruvate</name>
        <dbReference type="ChEBI" id="CHEBI:58702"/>
    </ligand>
</feature>
<comment type="similarity">
    <text evidence="5 17">Belongs to the PEP-utilizing enzyme family.</text>
</comment>
<dbReference type="PANTHER" id="PTHR46244:SF3">
    <property type="entry name" value="PHOSPHOENOLPYRUVATE-PROTEIN PHOSPHOTRANSFERASE"/>
    <property type="match status" value="1"/>
</dbReference>
<dbReference type="Pfam" id="PF00391">
    <property type="entry name" value="PEP-utilizers"/>
    <property type="match status" value="1"/>
</dbReference>
<organism evidence="25 26">
    <name type="scientific">Blautia hydrogenotrophica (strain DSM 10507 / JCM 14656 / S5a33)</name>
    <name type="common">Ruminococcus hydrogenotrophicus</name>
    <dbReference type="NCBI Taxonomy" id="476272"/>
    <lineage>
        <taxon>Bacteria</taxon>
        <taxon>Bacillati</taxon>
        <taxon>Bacillota</taxon>
        <taxon>Clostridia</taxon>
        <taxon>Lachnospirales</taxon>
        <taxon>Lachnospiraceae</taxon>
        <taxon>Blautia</taxon>
    </lineage>
</organism>
<gene>
    <name evidence="25" type="ORF">RUMHYD_03717</name>
</gene>
<keyword evidence="21" id="KW-0175">Coiled coil</keyword>
<comment type="function">
    <text evidence="3 17">General (non sugar-specific) component of the phosphoenolpyruvate-dependent sugar phosphotransferase system (sugar PTS). This major carbohydrate active-transport system catalyzes the phosphorylation of incoming sugar substrates concomitantly with their translocation across the cell membrane. Enzyme I transfers the phosphoryl group from phosphoenolpyruvate (PEP) to the phosphoryl carrier protein (HPr).</text>
</comment>
<feature type="domain" description="PEP-utilising enzyme C-terminal" evidence="23">
    <location>
        <begin position="256"/>
        <end position="542"/>
    </location>
</feature>
<dbReference type="GO" id="GO:0009401">
    <property type="term" value="P:phosphoenolpyruvate-dependent sugar phosphotransferase system"/>
    <property type="evidence" value="ECO:0007669"/>
    <property type="project" value="UniProtKB-KW"/>
</dbReference>
<evidence type="ECO:0000256" key="15">
    <source>
        <dbReference type="ARBA" id="ARBA00022842"/>
    </source>
</evidence>
<evidence type="ECO:0000256" key="11">
    <source>
        <dbReference type="ARBA" id="ARBA00022679"/>
    </source>
</evidence>
<dbReference type="PANTHER" id="PTHR46244">
    <property type="entry name" value="PHOSPHOENOLPYRUVATE-PROTEIN PHOSPHOTRANSFERASE"/>
    <property type="match status" value="1"/>
</dbReference>
<evidence type="ECO:0000256" key="2">
    <source>
        <dbReference type="ARBA" id="ARBA00001946"/>
    </source>
</evidence>
<evidence type="ECO:0000256" key="5">
    <source>
        <dbReference type="ARBA" id="ARBA00007837"/>
    </source>
</evidence>
<comment type="cofactor">
    <cofactor evidence="2 17 20">
        <name>Mg(2+)</name>
        <dbReference type="ChEBI" id="CHEBI:18420"/>
    </cofactor>
</comment>
<evidence type="ECO:0000256" key="1">
    <source>
        <dbReference type="ARBA" id="ARBA00000683"/>
    </source>
</evidence>
<dbReference type="PATRIC" id="fig|476272.21.peg.397"/>
<dbReference type="RefSeq" id="WP_005952331.1">
    <property type="nucleotide sequence ID" value="NZ_CP136423.1"/>
</dbReference>
<evidence type="ECO:0000256" key="9">
    <source>
        <dbReference type="ARBA" id="ARBA00022490"/>
    </source>
</evidence>
<dbReference type="Gene3D" id="3.20.20.60">
    <property type="entry name" value="Phosphoenolpyruvate-binding domains"/>
    <property type="match status" value="1"/>
</dbReference>
<evidence type="ECO:0000259" key="23">
    <source>
        <dbReference type="Pfam" id="PF02896"/>
    </source>
</evidence>